<dbReference type="GO" id="GO:0008137">
    <property type="term" value="F:NADH dehydrogenase (ubiquinone) activity"/>
    <property type="evidence" value="ECO:0007669"/>
    <property type="project" value="UniProtKB-UniRule"/>
</dbReference>
<dbReference type="AlphaFoldDB" id="A0A0C4G3P2"/>
<organism evidence="10">
    <name type="scientific">Sinohyriopsis cumingii</name>
    <name type="common">Triangle sail mussel</name>
    <name type="synonym">Hyriopsis cumingii</name>
    <dbReference type="NCBI Taxonomy" id="165450"/>
    <lineage>
        <taxon>Eukaryota</taxon>
        <taxon>Metazoa</taxon>
        <taxon>Spiralia</taxon>
        <taxon>Lophotrochozoa</taxon>
        <taxon>Mollusca</taxon>
        <taxon>Bivalvia</taxon>
        <taxon>Autobranchia</taxon>
        <taxon>Heteroconchia</taxon>
        <taxon>Palaeoheterodonta</taxon>
        <taxon>Unionida</taxon>
        <taxon>Unionoidea</taxon>
        <taxon>Unionidae</taxon>
        <taxon>Gonideinae</taxon>
        <taxon>Sinohyriopsis</taxon>
    </lineage>
</organism>
<dbReference type="InterPro" id="IPR000440">
    <property type="entry name" value="NADH_UbQ/plastoQ_OxRdtase_su3"/>
</dbReference>
<evidence type="ECO:0000256" key="4">
    <source>
        <dbReference type="ARBA" id="ARBA00022448"/>
    </source>
</evidence>
<evidence type="ECO:0000256" key="9">
    <source>
        <dbReference type="RuleBase" id="RU003640"/>
    </source>
</evidence>
<comment type="catalytic activity">
    <reaction evidence="8 9">
        <text>a ubiquinone + NADH + 5 H(+)(in) = a ubiquinol + NAD(+) + 4 H(+)(out)</text>
        <dbReference type="Rhea" id="RHEA:29091"/>
        <dbReference type="Rhea" id="RHEA-COMP:9565"/>
        <dbReference type="Rhea" id="RHEA-COMP:9566"/>
        <dbReference type="ChEBI" id="CHEBI:15378"/>
        <dbReference type="ChEBI" id="CHEBI:16389"/>
        <dbReference type="ChEBI" id="CHEBI:17976"/>
        <dbReference type="ChEBI" id="CHEBI:57540"/>
        <dbReference type="ChEBI" id="CHEBI:57945"/>
        <dbReference type="EC" id="7.1.1.2"/>
    </reaction>
</comment>
<dbReference type="PANTHER" id="PTHR11058:SF9">
    <property type="entry name" value="NADH-UBIQUINONE OXIDOREDUCTASE CHAIN 3"/>
    <property type="match status" value="1"/>
</dbReference>
<dbReference type="EMBL" id="KC150028">
    <property type="protein sequence ID" value="AGG19455.1"/>
    <property type="molecule type" value="Genomic_DNA"/>
</dbReference>
<dbReference type="SMR" id="A0A0C4G3P2"/>
<feature type="transmembrane region" description="Helical" evidence="9">
    <location>
        <begin position="88"/>
        <end position="107"/>
    </location>
</feature>
<evidence type="ECO:0000256" key="3">
    <source>
        <dbReference type="ARBA" id="ARBA00021007"/>
    </source>
</evidence>
<evidence type="ECO:0000256" key="5">
    <source>
        <dbReference type="ARBA" id="ARBA00022692"/>
    </source>
</evidence>
<protein>
    <recommendedName>
        <fullName evidence="3 9">NADH-ubiquinone oxidoreductase chain 3</fullName>
        <ecNumber evidence="9">7.1.1.2</ecNumber>
    </recommendedName>
</protein>
<keyword evidence="4 9" id="KW-0813">Transport</keyword>
<keyword evidence="7 9" id="KW-0472">Membrane</keyword>
<dbReference type="InterPro" id="IPR038430">
    <property type="entry name" value="NDAH_ubi_oxred_su3_sf"/>
</dbReference>
<dbReference type="Pfam" id="PF00507">
    <property type="entry name" value="Oxidored_q4"/>
    <property type="match status" value="1"/>
</dbReference>
<evidence type="ECO:0000256" key="7">
    <source>
        <dbReference type="ARBA" id="ARBA00023136"/>
    </source>
</evidence>
<evidence type="ECO:0000256" key="2">
    <source>
        <dbReference type="ARBA" id="ARBA00008472"/>
    </source>
</evidence>
<comment type="subcellular location">
    <subcellularLocation>
        <location evidence="1">Membrane</location>
    </subcellularLocation>
    <subcellularLocation>
        <location evidence="9">Mitochondrion membrane</location>
        <topology evidence="9">Multi-pass membrane protein</topology>
    </subcellularLocation>
</comment>
<keyword evidence="9" id="KW-1278">Translocase</keyword>
<dbReference type="GO" id="GO:0030964">
    <property type="term" value="C:NADH dehydrogenase complex"/>
    <property type="evidence" value="ECO:0007669"/>
    <property type="project" value="TreeGrafter"/>
</dbReference>
<gene>
    <name evidence="10" type="primary">ND3</name>
</gene>
<keyword evidence="9" id="KW-0520">NAD</keyword>
<keyword evidence="9" id="KW-0830">Ubiquinone</keyword>
<geneLocation type="mitochondrion" evidence="10"/>
<dbReference type="GO" id="GO:0031966">
    <property type="term" value="C:mitochondrial membrane"/>
    <property type="evidence" value="ECO:0007669"/>
    <property type="project" value="UniProtKB-SubCell"/>
</dbReference>
<feature type="transmembrane region" description="Helical" evidence="9">
    <location>
        <begin position="58"/>
        <end position="81"/>
    </location>
</feature>
<proteinExistence type="inferred from homology"/>
<evidence type="ECO:0000256" key="6">
    <source>
        <dbReference type="ARBA" id="ARBA00022989"/>
    </source>
</evidence>
<keyword evidence="6 9" id="KW-1133">Transmembrane helix</keyword>
<comment type="function">
    <text evidence="9">Core subunit of the mitochondrial membrane respiratory chain NADH dehydrogenase (Complex I) which catalyzes electron transfer from NADH through the respiratory chain, using ubiquinone as an electron acceptor. Essential for the catalytic activity of complex I.</text>
</comment>
<dbReference type="EC" id="7.1.1.2" evidence="9"/>
<comment type="similarity">
    <text evidence="2 9">Belongs to the complex I subunit 3 family.</text>
</comment>
<keyword evidence="9" id="KW-0249">Electron transport</keyword>
<keyword evidence="9" id="KW-0679">Respiratory chain</keyword>
<evidence type="ECO:0000256" key="8">
    <source>
        <dbReference type="ARBA" id="ARBA00049551"/>
    </source>
</evidence>
<dbReference type="PANTHER" id="PTHR11058">
    <property type="entry name" value="NADH-UBIQUINONE OXIDOREDUCTASE CHAIN 3"/>
    <property type="match status" value="1"/>
</dbReference>
<accession>A0A0C4G3P2</accession>
<reference evidence="10" key="1">
    <citation type="submission" date="2012-11" db="EMBL/GenBank/DDBJ databases">
        <title>The DUI detection of freshwater pearl mussel Hyriopsis cumingii.</title>
        <authorList>
            <person name="Wang G.L."/>
            <person name="Chen L."/>
            <person name="Li J.L."/>
        </authorList>
    </citation>
    <scope>NUCLEOTIDE SEQUENCE</scope>
    <source>
        <tissue evidence="10">Gonad</tissue>
    </source>
</reference>
<keyword evidence="9 10" id="KW-0496">Mitochondrion</keyword>
<evidence type="ECO:0000256" key="1">
    <source>
        <dbReference type="ARBA" id="ARBA00004370"/>
    </source>
</evidence>
<dbReference type="Gene3D" id="1.20.58.1610">
    <property type="entry name" value="NADH:ubiquinone/plastoquinone oxidoreductase, chain 3"/>
    <property type="match status" value="1"/>
</dbReference>
<sequence length="118" mass="12865">MWMVLVAVLCCVVVSLLVLGLGFVLGFRSSLCCGLASPFECGFDPLGSSRIGFSLRFFLLMVLFIVFDFETVLLVPCIFWLGGGVLGISSVLGFVGFLLVLFVGVLYEMKEGALEWSY</sequence>
<keyword evidence="5 9" id="KW-0812">Transmembrane</keyword>
<evidence type="ECO:0000313" key="10">
    <source>
        <dbReference type="EMBL" id="AGG19455.1"/>
    </source>
</evidence>
<name>A0A0C4G3P2_SINCU</name>